<evidence type="ECO:0000313" key="3">
    <source>
        <dbReference type="Proteomes" id="UP000503313"/>
    </source>
</evidence>
<dbReference type="AlphaFoldDB" id="A0AAE7BGM4"/>
<keyword evidence="1" id="KW-0812">Transmembrane</keyword>
<dbReference type="KEGG" id="adz:ADFLV_1433"/>
<keyword evidence="1" id="KW-0472">Membrane</keyword>
<feature type="transmembrane region" description="Helical" evidence="1">
    <location>
        <begin position="25"/>
        <end position="47"/>
    </location>
</feature>
<accession>A0AAE7BGM4</accession>
<protein>
    <submittedName>
        <fullName evidence="2">Membrane protein</fullName>
    </submittedName>
</protein>
<dbReference type="RefSeq" id="WP_129011495.1">
    <property type="nucleotide sequence ID" value="NZ_CP053835.1"/>
</dbReference>
<dbReference type="EMBL" id="CP053835">
    <property type="protein sequence ID" value="QKF77459.1"/>
    <property type="molecule type" value="Genomic_DNA"/>
</dbReference>
<organism evidence="2 3">
    <name type="scientific">Arcobacter defluvii</name>
    <dbReference type="NCBI Taxonomy" id="873191"/>
    <lineage>
        <taxon>Bacteria</taxon>
        <taxon>Pseudomonadati</taxon>
        <taxon>Campylobacterota</taxon>
        <taxon>Epsilonproteobacteria</taxon>
        <taxon>Campylobacterales</taxon>
        <taxon>Arcobacteraceae</taxon>
        <taxon>Arcobacter</taxon>
    </lineage>
</organism>
<gene>
    <name evidence="2" type="ORF">ADFLV_1433</name>
</gene>
<reference evidence="2 3" key="1">
    <citation type="submission" date="2020-05" db="EMBL/GenBank/DDBJ databases">
        <title>Complete genome sequencing of Campylobacter and Arcobacter type strains.</title>
        <authorList>
            <person name="Miller W.G."/>
            <person name="Yee E."/>
        </authorList>
    </citation>
    <scope>NUCLEOTIDE SEQUENCE [LARGE SCALE GENOMIC DNA]</scope>
    <source>
        <strain evidence="2 3">LMG 25694</strain>
    </source>
</reference>
<proteinExistence type="predicted"/>
<dbReference type="Proteomes" id="UP000503313">
    <property type="component" value="Chromosome"/>
</dbReference>
<feature type="transmembrane region" description="Helical" evidence="1">
    <location>
        <begin position="53"/>
        <end position="77"/>
    </location>
</feature>
<keyword evidence="1" id="KW-1133">Transmembrane helix</keyword>
<evidence type="ECO:0000256" key="1">
    <source>
        <dbReference type="SAM" id="Phobius"/>
    </source>
</evidence>
<sequence>MEIITKVKNQLEEIKKLTTKEILNYLKIVAFSILIVVFFTILFQFFIGNGERIIGLISALGILISALLASYSVMLNIENTNNNEEKKKESEKKSNIIYLFQNLNDILSVLNRYKDTDIGTFRINTHNTLLLILEKKLDKIDDKEIIKNLTDDESNYLLFVRLRLSESIGILYNYTQSIIVDDPQKFNENTKFIIEKLNLLIPLLATNNKIYIQKVENK</sequence>
<keyword evidence="3" id="KW-1185">Reference proteome</keyword>
<name>A0AAE7BGM4_9BACT</name>
<evidence type="ECO:0000313" key="2">
    <source>
        <dbReference type="EMBL" id="QKF77459.1"/>
    </source>
</evidence>